<dbReference type="EMBL" id="BAAAHP010000069">
    <property type="protein sequence ID" value="GAA0934180.1"/>
    <property type="molecule type" value="Genomic_DNA"/>
</dbReference>
<keyword evidence="3" id="KW-1185">Reference proteome</keyword>
<dbReference type="SUPFAM" id="SSF47413">
    <property type="entry name" value="lambda repressor-like DNA-binding domains"/>
    <property type="match status" value="1"/>
</dbReference>
<evidence type="ECO:0000259" key="1">
    <source>
        <dbReference type="Pfam" id="PF19054"/>
    </source>
</evidence>
<organism evidence="2 3">
    <name type="scientific">Pseudonocardia zijingensis</name>
    <dbReference type="NCBI Taxonomy" id="153376"/>
    <lineage>
        <taxon>Bacteria</taxon>
        <taxon>Bacillati</taxon>
        <taxon>Actinomycetota</taxon>
        <taxon>Actinomycetes</taxon>
        <taxon>Pseudonocardiales</taxon>
        <taxon>Pseudonocardiaceae</taxon>
        <taxon>Pseudonocardia</taxon>
    </lineage>
</organism>
<dbReference type="Pfam" id="PF19054">
    <property type="entry name" value="DUF5753"/>
    <property type="match status" value="1"/>
</dbReference>
<dbReference type="InterPro" id="IPR043917">
    <property type="entry name" value="DUF5753"/>
</dbReference>
<proteinExistence type="predicted"/>
<reference evidence="3" key="1">
    <citation type="journal article" date="2019" name="Int. J. Syst. Evol. Microbiol.">
        <title>The Global Catalogue of Microorganisms (GCM) 10K type strain sequencing project: providing services to taxonomists for standard genome sequencing and annotation.</title>
        <authorList>
            <consortium name="The Broad Institute Genomics Platform"/>
            <consortium name="The Broad Institute Genome Sequencing Center for Infectious Disease"/>
            <person name="Wu L."/>
            <person name="Ma J."/>
        </authorList>
    </citation>
    <scope>NUCLEOTIDE SEQUENCE [LARGE SCALE GENOMIC DNA]</scope>
    <source>
        <strain evidence="3">JCM 11117</strain>
    </source>
</reference>
<accession>A0ABP4AC86</accession>
<dbReference type="InterPro" id="IPR010982">
    <property type="entry name" value="Lambda_DNA-bd_dom_sf"/>
</dbReference>
<name>A0ABP4AC86_9PSEU</name>
<comment type="caution">
    <text evidence="2">The sequence shown here is derived from an EMBL/GenBank/DDBJ whole genome shotgun (WGS) entry which is preliminary data.</text>
</comment>
<dbReference type="Pfam" id="PF13560">
    <property type="entry name" value="HTH_31"/>
    <property type="match status" value="1"/>
</dbReference>
<sequence length="282" mass="30721">MAEQELSPRRARLAARLRELRLRRFRSGSEFARAIDWQQTKVSRLERGAQLPRGPEELQVWVSATGGSDEDLAELTDLLARARLDYRAWGDAWRTPGGIAATQDDIAALDAQATRIAEYQPAMVPGLVQTPGYAREVLSVAGGPVVLGAREDQIEERIAAQVRRQEVLYAPGKTIQLVMGEAALRTRFGERATLVGQLDRLVALAGLANVEIGVLRFDVPAPVLPLHGWAINDSSVVWVETLTGEQRLDDPDEVAAYVAAFDAALAAAARGDEAVELIRALL</sequence>
<evidence type="ECO:0000313" key="3">
    <source>
        <dbReference type="Proteomes" id="UP001499967"/>
    </source>
</evidence>
<feature type="domain" description="DUF5753" evidence="1">
    <location>
        <begin position="104"/>
        <end position="279"/>
    </location>
</feature>
<evidence type="ECO:0000313" key="2">
    <source>
        <dbReference type="EMBL" id="GAA0934180.1"/>
    </source>
</evidence>
<dbReference type="Proteomes" id="UP001499967">
    <property type="component" value="Unassembled WGS sequence"/>
</dbReference>
<dbReference type="Gene3D" id="1.10.260.40">
    <property type="entry name" value="lambda repressor-like DNA-binding domains"/>
    <property type="match status" value="1"/>
</dbReference>
<dbReference type="RefSeq" id="WP_343941448.1">
    <property type="nucleotide sequence ID" value="NZ_BAAAHP010000069.1"/>
</dbReference>
<protein>
    <submittedName>
        <fullName evidence="2">Helix-turn-helix transcriptional regulator</fullName>
    </submittedName>
</protein>
<gene>
    <name evidence="2" type="ORF">GCM10009559_24540</name>
</gene>